<dbReference type="AlphaFoldDB" id="A0A6S7IJD0"/>
<name>A0A6S7IJD0_PARCT</name>
<protein>
    <submittedName>
        <fullName evidence="1">Uncharacterized protein</fullName>
    </submittedName>
</protein>
<reference evidence="1" key="1">
    <citation type="submission" date="2020-04" db="EMBL/GenBank/DDBJ databases">
        <authorList>
            <person name="Alioto T."/>
            <person name="Alioto T."/>
            <person name="Gomez Garrido J."/>
        </authorList>
    </citation>
    <scope>NUCLEOTIDE SEQUENCE</scope>
    <source>
        <strain evidence="1">A484AB</strain>
    </source>
</reference>
<gene>
    <name evidence="1" type="ORF">PACLA_8A018625</name>
</gene>
<evidence type="ECO:0000313" key="1">
    <source>
        <dbReference type="EMBL" id="CAB4017089.1"/>
    </source>
</evidence>
<feature type="non-terminal residue" evidence="1">
    <location>
        <position position="69"/>
    </location>
</feature>
<comment type="caution">
    <text evidence="1">The sequence shown here is derived from an EMBL/GenBank/DDBJ whole genome shotgun (WGS) entry which is preliminary data.</text>
</comment>
<evidence type="ECO:0000313" key="2">
    <source>
        <dbReference type="Proteomes" id="UP001152795"/>
    </source>
</evidence>
<dbReference type="Proteomes" id="UP001152795">
    <property type="component" value="Unassembled WGS sequence"/>
</dbReference>
<organism evidence="1 2">
    <name type="scientific">Paramuricea clavata</name>
    <name type="common">Red gorgonian</name>
    <name type="synonym">Violescent sea-whip</name>
    <dbReference type="NCBI Taxonomy" id="317549"/>
    <lineage>
        <taxon>Eukaryota</taxon>
        <taxon>Metazoa</taxon>
        <taxon>Cnidaria</taxon>
        <taxon>Anthozoa</taxon>
        <taxon>Octocorallia</taxon>
        <taxon>Malacalcyonacea</taxon>
        <taxon>Plexauridae</taxon>
        <taxon>Paramuricea</taxon>
    </lineage>
</organism>
<keyword evidence="2" id="KW-1185">Reference proteome</keyword>
<sequence length="69" mass="7792">VYSSLTNFSFQDLINNFLQLDDALILSHCDSRQACSITKKSKNYRLAVGDFYQANGSRISRNRSILTAT</sequence>
<accession>A0A6S7IJD0</accession>
<dbReference type="EMBL" id="CACRXK020009400">
    <property type="protein sequence ID" value="CAB4017089.1"/>
    <property type="molecule type" value="Genomic_DNA"/>
</dbReference>
<feature type="non-terminal residue" evidence="1">
    <location>
        <position position="1"/>
    </location>
</feature>
<proteinExistence type="predicted"/>